<organism evidence="1 2">
    <name type="scientific">Amycolatopsis heterodermiae</name>
    <dbReference type="NCBI Taxonomy" id="3110235"/>
    <lineage>
        <taxon>Bacteria</taxon>
        <taxon>Bacillati</taxon>
        <taxon>Actinomycetota</taxon>
        <taxon>Actinomycetes</taxon>
        <taxon>Pseudonocardiales</taxon>
        <taxon>Pseudonocardiaceae</taxon>
        <taxon>Amycolatopsis</taxon>
    </lineage>
</organism>
<sequence length="132" mass="14371">MTRFGIDALTALRLAEGQVAVAPEHRLVAPNVLRSHAMAHLYASVRRGERTEKDGLALLERLAGLKIRLLGDRVSRSTAWKIAARLDWPDVGMAEYLAVAQLQADRFVTLDPALAAVADEFVPTAAITELLS</sequence>
<evidence type="ECO:0000313" key="2">
    <source>
        <dbReference type="Proteomes" id="UP001304298"/>
    </source>
</evidence>
<proteinExistence type="predicted"/>
<reference evidence="1 2" key="1">
    <citation type="submission" date="2023-12" db="EMBL/GenBank/DDBJ databases">
        <title>Amycolatopsis sp. V23-08.</title>
        <authorList>
            <person name="Somphong A."/>
        </authorList>
    </citation>
    <scope>NUCLEOTIDE SEQUENCE [LARGE SCALE GENOMIC DNA]</scope>
    <source>
        <strain evidence="1 2">V23-08</strain>
    </source>
</reference>
<dbReference type="RefSeq" id="WP_323331569.1">
    <property type="nucleotide sequence ID" value="NZ_JAYFSI010000007.1"/>
</dbReference>
<comment type="caution">
    <text evidence="1">The sequence shown here is derived from an EMBL/GenBank/DDBJ whole genome shotgun (WGS) entry which is preliminary data.</text>
</comment>
<accession>A0ABU5RC80</accession>
<evidence type="ECO:0008006" key="3">
    <source>
        <dbReference type="Google" id="ProtNLM"/>
    </source>
</evidence>
<dbReference type="Gene3D" id="3.40.50.1010">
    <property type="entry name" value="5'-nuclease"/>
    <property type="match status" value="1"/>
</dbReference>
<dbReference type="EMBL" id="JAYFSI010000007">
    <property type="protein sequence ID" value="MEA5363836.1"/>
    <property type="molecule type" value="Genomic_DNA"/>
</dbReference>
<gene>
    <name evidence="1" type="ORF">VA596_30180</name>
</gene>
<dbReference type="Proteomes" id="UP001304298">
    <property type="component" value="Unassembled WGS sequence"/>
</dbReference>
<name>A0ABU5RC80_9PSEU</name>
<protein>
    <recommendedName>
        <fullName evidence="3">Type II toxin-antitoxin system VapC family toxin</fullName>
    </recommendedName>
</protein>
<evidence type="ECO:0000313" key="1">
    <source>
        <dbReference type="EMBL" id="MEA5363836.1"/>
    </source>
</evidence>
<keyword evidence="2" id="KW-1185">Reference proteome</keyword>